<protein>
    <submittedName>
        <fullName evidence="2">Uncharacterized protein</fullName>
    </submittedName>
</protein>
<evidence type="ECO:0000313" key="2">
    <source>
        <dbReference type="EMBL" id="ABB28721.1"/>
    </source>
</evidence>
<dbReference type="EMBL" id="CP000108">
    <property type="protein sequence ID" value="ABB28721.1"/>
    <property type="molecule type" value="Genomic_DNA"/>
</dbReference>
<organism evidence="2">
    <name type="scientific">Chlorobium chlorochromatii (strain CaD3)</name>
    <dbReference type="NCBI Taxonomy" id="340177"/>
    <lineage>
        <taxon>Bacteria</taxon>
        <taxon>Pseudomonadati</taxon>
        <taxon>Chlorobiota</taxon>
        <taxon>Chlorobiia</taxon>
        <taxon>Chlorobiales</taxon>
        <taxon>Chlorobiaceae</taxon>
        <taxon>Chlorobium/Pelodictyon group</taxon>
        <taxon>Chlorobium</taxon>
    </lineage>
</organism>
<reference evidence="2" key="1">
    <citation type="submission" date="2005-08" db="EMBL/GenBank/DDBJ databases">
        <title>Complete sequence of Chlorobium chlorochromatii CaD3.</title>
        <authorList>
            <person name="Copeland A."/>
            <person name="Lucas S."/>
            <person name="Lapidus A."/>
            <person name="Barry K."/>
            <person name="Detter J.C."/>
            <person name="Glavina T."/>
            <person name="Hammon N."/>
            <person name="Israni S."/>
            <person name="Pitluck S."/>
            <person name="Bryant D."/>
            <person name="Schmutz J."/>
            <person name="Larimer F."/>
            <person name="Land M."/>
            <person name="Kyrpides N."/>
            <person name="Ivanova N."/>
            <person name="Richardson P."/>
        </authorList>
    </citation>
    <scope>NUCLEOTIDE SEQUENCE [LARGE SCALE GENOMIC DNA]</scope>
    <source>
        <strain evidence="2">CaD3</strain>
    </source>
</reference>
<proteinExistence type="predicted"/>
<dbReference type="STRING" id="340177.Cag_1465"/>
<dbReference type="KEGG" id="cch:Cag_1465"/>
<keyword evidence="1" id="KW-0812">Transmembrane</keyword>
<feature type="transmembrane region" description="Helical" evidence="1">
    <location>
        <begin position="20"/>
        <end position="38"/>
    </location>
</feature>
<evidence type="ECO:0000256" key="1">
    <source>
        <dbReference type="SAM" id="Phobius"/>
    </source>
</evidence>
<sequence length="88" mass="10243">MLYPISSIPNVLTQERMLKFLLLLVVTFLAIRLVFRLLRNGIFLFKSQNSVNPYPKSSPFQRGQRVEEADFEVIETQLGESEKRRDVA</sequence>
<accession>Q3AQK4</accession>
<gene>
    <name evidence="2" type="ordered locus">Cag_1465</name>
</gene>
<dbReference type="AlphaFoldDB" id="Q3AQK4"/>
<dbReference type="HOGENOM" id="CLU_2463465_0_0_10"/>
<keyword evidence="1" id="KW-1133">Transmembrane helix</keyword>
<name>Q3AQK4_CHLCH</name>
<keyword evidence="1" id="KW-0472">Membrane</keyword>